<dbReference type="EMBL" id="JBHUDY010000001">
    <property type="protein sequence ID" value="MFD1611442.1"/>
    <property type="molecule type" value="Genomic_DNA"/>
</dbReference>
<proteinExistence type="inferred from homology"/>
<evidence type="ECO:0000256" key="2">
    <source>
        <dbReference type="ARBA" id="ARBA00010790"/>
    </source>
</evidence>
<organism evidence="8 9">
    <name type="scientific">Sphingomonas tabacisoli</name>
    <dbReference type="NCBI Taxonomy" id="2249466"/>
    <lineage>
        <taxon>Bacteria</taxon>
        <taxon>Pseudomonadati</taxon>
        <taxon>Pseudomonadota</taxon>
        <taxon>Alphaproteobacteria</taxon>
        <taxon>Sphingomonadales</taxon>
        <taxon>Sphingomonadaceae</taxon>
        <taxon>Sphingomonas</taxon>
    </lineage>
</organism>
<dbReference type="InterPro" id="IPR036188">
    <property type="entry name" value="FAD/NAD-bd_sf"/>
</dbReference>
<keyword evidence="3 5" id="KW-0285">Flavoprotein</keyword>
<dbReference type="InterPro" id="IPR012132">
    <property type="entry name" value="GMC_OxRdtase"/>
</dbReference>
<dbReference type="Gene3D" id="3.30.560.10">
    <property type="entry name" value="Glucose Oxidase, domain 3"/>
    <property type="match status" value="1"/>
</dbReference>
<gene>
    <name evidence="8" type="ORF">ACFSCW_06465</name>
</gene>
<comment type="similarity">
    <text evidence="2 5">Belongs to the GMC oxidoreductase family.</text>
</comment>
<dbReference type="PROSITE" id="PS00624">
    <property type="entry name" value="GMC_OXRED_2"/>
    <property type="match status" value="1"/>
</dbReference>
<keyword evidence="4 5" id="KW-0274">FAD</keyword>
<evidence type="ECO:0000256" key="4">
    <source>
        <dbReference type="ARBA" id="ARBA00022827"/>
    </source>
</evidence>
<evidence type="ECO:0000259" key="6">
    <source>
        <dbReference type="PROSITE" id="PS00623"/>
    </source>
</evidence>
<feature type="domain" description="Glucose-methanol-choline oxidoreductase N-terminal" evidence="7">
    <location>
        <begin position="253"/>
        <end position="267"/>
    </location>
</feature>
<feature type="domain" description="Glucose-methanol-choline oxidoreductase N-terminal" evidence="6">
    <location>
        <begin position="81"/>
        <end position="104"/>
    </location>
</feature>
<dbReference type="SUPFAM" id="SSF51905">
    <property type="entry name" value="FAD/NAD(P)-binding domain"/>
    <property type="match status" value="1"/>
</dbReference>
<dbReference type="PANTHER" id="PTHR11552:SF147">
    <property type="entry name" value="CHOLINE DEHYDROGENASE, MITOCHONDRIAL"/>
    <property type="match status" value="1"/>
</dbReference>
<dbReference type="Proteomes" id="UP001597115">
    <property type="component" value="Unassembled WGS sequence"/>
</dbReference>
<keyword evidence="9" id="KW-1185">Reference proteome</keyword>
<accession>A0ABW4I1N2</accession>
<dbReference type="InterPro" id="IPR000172">
    <property type="entry name" value="GMC_OxRdtase_N"/>
</dbReference>
<comment type="cofactor">
    <cofactor evidence="1">
        <name>FAD</name>
        <dbReference type="ChEBI" id="CHEBI:57692"/>
    </cofactor>
</comment>
<protein>
    <submittedName>
        <fullName evidence="8">GMC family oxidoreductase</fullName>
    </submittedName>
</protein>
<evidence type="ECO:0000313" key="9">
    <source>
        <dbReference type="Proteomes" id="UP001597115"/>
    </source>
</evidence>
<dbReference type="PROSITE" id="PS00623">
    <property type="entry name" value="GMC_OXRED_1"/>
    <property type="match status" value="1"/>
</dbReference>
<evidence type="ECO:0000256" key="1">
    <source>
        <dbReference type="ARBA" id="ARBA00001974"/>
    </source>
</evidence>
<dbReference type="Gene3D" id="3.50.50.60">
    <property type="entry name" value="FAD/NAD(P)-binding domain"/>
    <property type="match status" value="1"/>
</dbReference>
<comment type="caution">
    <text evidence="8">The sequence shown here is derived from an EMBL/GenBank/DDBJ whole genome shotgun (WGS) entry which is preliminary data.</text>
</comment>
<dbReference type="Pfam" id="PF05199">
    <property type="entry name" value="GMC_oxred_C"/>
    <property type="match status" value="1"/>
</dbReference>
<dbReference type="PIRSF" id="PIRSF000137">
    <property type="entry name" value="Alcohol_oxidase"/>
    <property type="match status" value="1"/>
</dbReference>
<dbReference type="InterPro" id="IPR007867">
    <property type="entry name" value="GMC_OxRtase_C"/>
</dbReference>
<sequence length="532" mass="56581">MERPHYIVVGAGSSGAVLANRLSASPGTSVVLLEAGRRPDHALIRMPKGFAKLTGRPDMAWHYTTEAQAHRGRGPELWPRGKTLGGSSAINGMIYIRGQAADYEAWEALGNPGWGWGEMLRCFRAMEDFRGPASDAHGKGGPLAVTPGHFRYDLADRIIDAGVQAGLPRTTDFNSGDQEGVGYYDHTIRDGRRESSAAAFLKPIKARPNLRIVQNALVDRIIVEDGRAVGVSARIDGEPVELRCTGEVVVAAGALQSPKLLQLSGIGSGALLQHLGIPIVRDCAAVGQHMLEHVGMAVNFRIRVPGNNRLLRGVGLAGSVLQYGLARRGILSTGPFEVGAFGRSRPEVDRPDFQLFLAPISMAPVGPGTYVGGVEKLPGLTAAAYNVRPTSEGHVTITSPDPDAPLRIQPNSLASAEDRSTAIGMMKFVRHMMAMPALREVVGPETEATASAQSDEELERLLNVNARCGNHATGTCRMGPGQDAVLDPQLRVRGIEGLRVADLSSMPIIPSGNTNAPAMALGWRAAEIILKG</sequence>
<dbReference type="Pfam" id="PF00732">
    <property type="entry name" value="GMC_oxred_N"/>
    <property type="match status" value="1"/>
</dbReference>
<reference evidence="9" key="1">
    <citation type="journal article" date="2019" name="Int. J. Syst. Evol. Microbiol.">
        <title>The Global Catalogue of Microorganisms (GCM) 10K type strain sequencing project: providing services to taxonomists for standard genome sequencing and annotation.</title>
        <authorList>
            <consortium name="The Broad Institute Genomics Platform"/>
            <consortium name="The Broad Institute Genome Sequencing Center for Infectious Disease"/>
            <person name="Wu L."/>
            <person name="Ma J."/>
        </authorList>
    </citation>
    <scope>NUCLEOTIDE SEQUENCE [LARGE SCALE GENOMIC DNA]</scope>
    <source>
        <strain evidence="9">CGMCC 1.16275</strain>
    </source>
</reference>
<dbReference type="RefSeq" id="WP_380888036.1">
    <property type="nucleotide sequence ID" value="NZ_JBHUDY010000001.1"/>
</dbReference>
<evidence type="ECO:0000256" key="5">
    <source>
        <dbReference type="RuleBase" id="RU003968"/>
    </source>
</evidence>
<evidence type="ECO:0000256" key="3">
    <source>
        <dbReference type="ARBA" id="ARBA00022630"/>
    </source>
</evidence>
<dbReference type="PANTHER" id="PTHR11552">
    <property type="entry name" value="GLUCOSE-METHANOL-CHOLINE GMC OXIDOREDUCTASE"/>
    <property type="match status" value="1"/>
</dbReference>
<evidence type="ECO:0000259" key="7">
    <source>
        <dbReference type="PROSITE" id="PS00624"/>
    </source>
</evidence>
<evidence type="ECO:0000313" key="8">
    <source>
        <dbReference type="EMBL" id="MFD1611442.1"/>
    </source>
</evidence>
<name>A0ABW4I1N2_9SPHN</name>
<dbReference type="SUPFAM" id="SSF54373">
    <property type="entry name" value="FAD-linked reductases, C-terminal domain"/>
    <property type="match status" value="1"/>
</dbReference>